<feature type="region of interest" description="Disordered" evidence="1">
    <location>
        <begin position="96"/>
        <end position="116"/>
    </location>
</feature>
<dbReference type="VEuPathDB" id="HostDB:ENSMUSG00000075040"/>
<dbReference type="AGR" id="MGI:2685857"/>
<dbReference type="OrthoDB" id="8117402at2759"/>
<protein>
    <submittedName>
        <fullName evidence="2">Zinc finger protein 408</fullName>
    </submittedName>
</protein>
<reference evidence="2 4" key="1">
    <citation type="journal article" date="2009" name="PLoS Biol.">
        <title>Lineage-specific biology revealed by a finished genome assembly of the mouse.</title>
        <authorList>
            <consortium name="Mouse Genome Sequencing Consortium"/>
            <person name="Church D.M."/>
            <person name="Goodstadt L."/>
            <person name="Hillier L.W."/>
            <person name="Zody M.C."/>
            <person name="Goldstein S."/>
            <person name="She X."/>
            <person name="Bult C.J."/>
            <person name="Agarwala R."/>
            <person name="Cherry J.L."/>
            <person name="DiCuccio M."/>
            <person name="Hlavina W."/>
            <person name="Kapustin Y."/>
            <person name="Meric P."/>
            <person name="Maglott D."/>
            <person name="Birtle Z."/>
            <person name="Marques A.C."/>
            <person name="Graves T."/>
            <person name="Zhou S."/>
            <person name="Teague B."/>
            <person name="Potamousis K."/>
            <person name="Churas C."/>
            <person name="Place M."/>
            <person name="Herschleb J."/>
            <person name="Runnheim R."/>
            <person name="Forrest D."/>
            <person name="Amos-Landgraf J."/>
            <person name="Schwartz D.C."/>
            <person name="Cheng Z."/>
            <person name="Lindblad-Toh K."/>
            <person name="Eichler E.E."/>
            <person name="Ponting C.P."/>
        </authorList>
    </citation>
    <scope>NUCLEOTIDE SEQUENCE [LARGE SCALE GENOMIC DNA]</scope>
    <source>
        <strain evidence="2 4">C57BL/6J</strain>
    </source>
</reference>
<dbReference type="ProteomicsDB" id="365961"/>
<dbReference type="HOGENOM" id="CLU_2096078_0_0_1"/>
<dbReference type="GeneTree" id="ENSGT00930000151062"/>
<evidence type="ECO:0000313" key="2">
    <source>
        <dbReference type="Ensembl" id="ENSMUSP00000119082.2"/>
    </source>
</evidence>
<dbReference type="ExpressionAtlas" id="D6RCZ0">
    <property type="expression patterns" value="baseline and differential"/>
</dbReference>
<feature type="compositionally biased region" description="Basic and acidic residues" evidence="1">
    <location>
        <begin position="96"/>
        <end position="109"/>
    </location>
</feature>
<evidence type="ECO:0000256" key="1">
    <source>
        <dbReference type="SAM" id="MobiDB-lite"/>
    </source>
</evidence>
<dbReference type="Antibodypedia" id="13426">
    <property type="antibodies" value="177 antibodies from 20 providers"/>
</dbReference>
<dbReference type="Ensembl" id="ENSMUST00000145582.8">
    <property type="protein sequence ID" value="ENSMUSP00000119082.2"/>
    <property type="gene ID" value="ENSMUSG00000075040.10"/>
</dbReference>
<evidence type="ECO:0000313" key="4">
    <source>
        <dbReference type="Proteomes" id="UP000000589"/>
    </source>
</evidence>
<keyword evidence="4" id="KW-1185">Reference proteome</keyword>
<evidence type="ECO:0000313" key="3">
    <source>
        <dbReference type="MGI" id="MGI:2685857"/>
    </source>
</evidence>
<organism evidence="2 4">
    <name type="scientific">Mus musculus</name>
    <name type="common">Mouse</name>
    <dbReference type="NCBI Taxonomy" id="10090"/>
    <lineage>
        <taxon>Eukaryota</taxon>
        <taxon>Metazoa</taxon>
        <taxon>Chordata</taxon>
        <taxon>Craniata</taxon>
        <taxon>Vertebrata</taxon>
        <taxon>Euteleostomi</taxon>
        <taxon>Mammalia</taxon>
        <taxon>Eutheria</taxon>
        <taxon>Euarchontoglires</taxon>
        <taxon>Glires</taxon>
        <taxon>Rodentia</taxon>
        <taxon>Myomorpha</taxon>
        <taxon>Muroidea</taxon>
        <taxon>Muridae</taxon>
        <taxon>Murinae</taxon>
        <taxon>Mus</taxon>
        <taxon>Mus</taxon>
    </lineage>
</organism>
<reference evidence="2 4" key="2">
    <citation type="journal article" date="2011" name="PLoS Biol.">
        <title>Modernizing reference genome assemblies.</title>
        <authorList>
            <person name="Church D.M."/>
            <person name="Schneider V.A."/>
            <person name="Graves T."/>
            <person name="Auger K."/>
            <person name="Cunningham F."/>
            <person name="Bouk N."/>
            <person name="Chen H.C."/>
            <person name="Agarwala R."/>
            <person name="McLaren W.M."/>
            <person name="Ritchie G.R."/>
            <person name="Albracht D."/>
            <person name="Kremitzki M."/>
            <person name="Rock S."/>
            <person name="Kotkiewicz H."/>
            <person name="Kremitzki C."/>
            <person name="Wollam A."/>
            <person name="Trani L."/>
            <person name="Fulton L."/>
            <person name="Fulton R."/>
            <person name="Matthews L."/>
            <person name="Whitehead S."/>
            <person name="Chow W."/>
            <person name="Torrance J."/>
            <person name="Dunn M."/>
            <person name="Harden G."/>
            <person name="Threadgold G."/>
            <person name="Wood J."/>
            <person name="Collins J."/>
            <person name="Heath P."/>
            <person name="Griffiths G."/>
            <person name="Pelan S."/>
            <person name="Grafham D."/>
            <person name="Eichler E.E."/>
            <person name="Weinstock G."/>
            <person name="Mardis E.R."/>
            <person name="Wilson R.K."/>
            <person name="Howe K."/>
            <person name="Flicek P."/>
            <person name="Hubbard T."/>
        </authorList>
    </citation>
    <scope>NUCLEOTIDE SEQUENCE [LARGE SCALE GENOMIC DNA]</scope>
    <source>
        <strain evidence="2 4">C57BL/6J</strain>
    </source>
</reference>
<dbReference type="Gene3D" id="2.170.270.10">
    <property type="entry name" value="SET domain"/>
    <property type="match status" value="1"/>
</dbReference>
<gene>
    <name evidence="2 3" type="primary">Zfp408</name>
</gene>
<feature type="region of interest" description="Disordered" evidence="1">
    <location>
        <begin position="1"/>
        <end position="40"/>
    </location>
</feature>
<dbReference type="Proteomes" id="UP000000589">
    <property type="component" value="Chromosome 2"/>
</dbReference>
<accession>D6RCZ0</accession>
<dbReference type="Bgee" id="ENSMUSG00000075040">
    <property type="expression patterns" value="Expressed in ear vesicle and 164 other cell types or tissues"/>
</dbReference>
<dbReference type="AlphaFoldDB" id="D6RCZ0"/>
<dbReference type="InterPro" id="IPR046341">
    <property type="entry name" value="SET_dom_sf"/>
</dbReference>
<reference evidence="2" key="3">
    <citation type="submission" date="2025-08" db="UniProtKB">
        <authorList>
            <consortium name="Ensembl"/>
        </authorList>
    </citation>
    <scope>IDENTIFICATION</scope>
    <source>
        <strain evidence="2">C57BL/6J</strain>
    </source>
</reference>
<sequence>MKEVEEVILGKIEPHPPEPPLGQDSGWSPSGKGFAPGLKACPPGTSPAILVLRSLPQGLAVGPSRSRNQHLGVWCVGAPLQPGLHWGPLEDESVLEKGEGMKTPHEERCLALPKQQ</sequence>
<name>D6RCZ0_MOUSE</name>
<proteinExistence type="predicted"/>
<dbReference type="MGI" id="MGI:2685857">
    <property type="gene designation" value="Zfp408"/>
</dbReference>
<reference evidence="2" key="4">
    <citation type="submission" date="2025-09" db="UniProtKB">
        <authorList>
            <consortium name="Ensembl"/>
        </authorList>
    </citation>
    <scope>IDENTIFICATION</scope>
    <source>
        <strain evidence="2">C57BL/6J</strain>
    </source>
</reference>